<dbReference type="EMBL" id="PKSG01000727">
    <property type="protein sequence ID" value="POR33163.1"/>
    <property type="molecule type" value="Genomic_DNA"/>
</dbReference>
<dbReference type="AlphaFoldDB" id="A0A2S4KSI7"/>
<comment type="caution">
    <text evidence="1">The sequence shown here is derived from an EMBL/GenBank/DDBJ whole genome shotgun (WGS) entry which is preliminary data.</text>
</comment>
<keyword evidence="2" id="KW-1185">Reference proteome</keyword>
<organism evidence="1 2">
    <name type="scientific">Tolypocladium paradoxum</name>
    <dbReference type="NCBI Taxonomy" id="94208"/>
    <lineage>
        <taxon>Eukaryota</taxon>
        <taxon>Fungi</taxon>
        <taxon>Dikarya</taxon>
        <taxon>Ascomycota</taxon>
        <taxon>Pezizomycotina</taxon>
        <taxon>Sordariomycetes</taxon>
        <taxon>Hypocreomycetidae</taxon>
        <taxon>Hypocreales</taxon>
        <taxon>Ophiocordycipitaceae</taxon>
        <taxon>Tolypocladium</taxon>
    </lineage>
</organism>
<feature type="non-terminal residue" evidence="1">
    <location>
        <position position="112"/>
    </location>
</feature>
<reference evidence="1 2" key="1">
    <citation type="submission" date="2018-01" db="EMBL/GenBank/DDBJ databases">
        <title>Harnessing the power of phylogenomics to disentangle the directionality and signatures of interkingdom host jumping in the parasitic fungal genus Tolypocladium.</title>
        <authorList>
            <person name="Quandt C.A."/>
            <person name="Patterson W."/>
            <person name="Spatafora J.W."/>
        </authorList>
    </citation>
    <scope>NUCLEOTIDE SEQUENCE [LARGE SCALE GENOMIC DNA]</scope>
    <source>
        <strain evidence="1 2">NRBC 100945</strain>
    </source>
</reference>
<protein>
    <submittedName>
        <fullName evidence="1">Uncharacterized protein</fullName>
    </submittedName>
</protein>
<sequence>TSDSLPDTATPSDIVNGAEVDILETGPRSINESADVTPRPIQDYSVNITGDPTSGNPRVSQIHFEISVTIELGNTRNALALDVFRLERLQLLQDSNEEAAIPLRLMIGGSLG</sequence>
<evidence type="ECO:0000313" key="1">
    <source>
        <dbReference type="EMBL" id="POR33163.1"/>
    </source>
</evidence>
<evidence type="ECO:0000313" key="2">
    <source>
        <dbReference type="Proteomes" id="UP000237481"/>
    </source>
</evidence>
<gene>
    <name evidence="1" type="ORF">TPAR_06645</name>
</gene>
<proteinExistence type="predicted"/>
<feature type="non-terminal residue" evidence="1">
    <location>
        <position position="1"/>
    </location>
</feature>
<accession>A0A2S4KSI7</accession>
<dbReference type="OrthoDB" id="10333954at2759"/>
<dbReference type="Proteomes" id="UP000237481">
    <property type="component" value="Unassembled WGS sequence"/>
</dbReference>
<name>A0A2S4KSI7_9HYPO</name>